<protein>
    <submittedName>
        <fullName evidence="2">Uncharacterized protein</fullName>
    </submittedName>
</protein>
<reference evidence="2" key="1">
    <citation type="submission" date="2019-12" db="UniProtKB">
        <authorList>
            <consortium name="WormBaseParasite"/>
        </authorList>
    </citation>
    <scope>IDENTIFICATION</scope>
</reference>
<name>A0A5S6R426_TRIMR</name>
<organism evidence="1 2">
    <name type="scientific">Trichuris muris</name>
    <name type="common">Mouse whipworm</name>
    <dbReference type="NCBI Taxonomy" id="70415"/>
    <lineage>
        <taxon>Eukaryota</taxon>
        <taxon>Metazoa</taxon>
        <taxon>Ecdysozoa</taxon>
        <taxon>Nematoda</taxon>
        <taxon>Enoplea</taxon>
        <taxon>Dorylaimia</taxon>
        <taxon>Trichinellida</taxon>
        <taxon>Trichuridae</taxon>
        <taxon>Trichuris</taxon>
    </lineage>
</organism>
<dbReference type="AlphaFoldDB" id="A0A5S6R426"/>
<proteinExistence type="predicted"/>
<sequence length="132" mass="15393">MGIPKDERNEHAYRTENRSHRCATPKRDWSCQVIAYVDKRAHRRQAIPRRNALRNARSRIASRWWTLSHSSPRMDSRCFVTKLNGQHFTDVKKEINFMHRLRPVGSGSVTAISGEETNRLLDGQGRILALLW</sequence>
<evidence type="ECO:0000313" key="1">
    <source>
        <dbReference type="Proteomes" id="UP000046395"/>
    </source>
</evidence>
<dbReference type="WBParaSite" id="TMUE_3000014064.1">
    <property type="protein sequence ID" value="TMUE_3000014064.1"/>
    <property type="gene ID" value="WBGene00290147"/>
</dbReference>
<keyword evidence="1" id="KW-1185">Reference proteome</keyword>
<accession>A0A5S6R426</accession>
<dbReference type="Proteomes" id="UP000046395">
    <property type="component" value="Unassembled WGS sequence"/>
</dbReference>
<evidence type="ECO:0000313" key="2">
    <source>
        <dbReference type="WBParaSite" id="TMUE_3000014064.1"/>
    </source>
</evidence>